<evidence type="ECO:0000313" key="6">
    <source>
        <dbReference type="EMBL" id="PIZ98661.1"/>
    </source>
</evidence>
<dbReference type="Gene3D" id="3.40.50.12230">
    <property type="match status" value="1"/>
</dbReference>
<dbReference type="PANTHER" id="PTHR11138:SF5">
    <property type="entry name" value="METHIONYL-TRNA FORMYLTRANSFERASE, MITOCHONDRIAL"/>
    <property type="match status" value="1"/>
</dbReference>
<feature type="domain" description="Formyl transferase N-terminal" evidence="4">
    <location>
        <begin position="9"/>
        <end position="176"/>
    </location>
</feature>
<comment type="caution">
    <text evidence="6">The sequence shown here is derived from an EMBL/GenBank/DDBJ whole genome shotgun (WGS) entry which is preliminary data.</text>
</comment>
<protein>
    <submittedName>
        <fullName evidence="6">Uncharacterized protein</fullName>
    </submittedName>
</protein>
<dbReference type="GO" id="GO:0004479">
    <property type="term" value="F:methionyl-tRNA formyltransferase activity"/>
    <property type="evidence" value="ECO:0007669"/>
    <property type="project" value="TreeGrafter"/>
</dbReference>
<evidence type="ECO:0000259" key="5">
    <source>
        <dbReference type="Pfam" id="PF02911"/>
    </source>
</evidence>
<reference evidence="7" key="1">
    <citation type="submission" date="2017-09" db="EMBL/GenBank/DDBJ databases">
        <title>Depth-based differentiation of microbial function through sediment-hosted aquifers and enrichment of novel symbionts in the deep terrestrial subsurface.</title>
        <authorList>
            <person name="Probst A.J."/>
            <person name="Ladd B."/>
            <person name="Jarett J.K."/>
            <person name="Geller-Mcgrath D.E."/>
            <person name="Sieber C.M.K."/>
            <person name="Emerson J.B."/>
            <person name="Anantharaman K."/>
            <person name="Thomas B.C."/>
            <person name="Malmstrom R."/>
            <person name="Stieglmeier M."/>
            <person name="Klingl A."/>
            <person name="Woyke T."/>
            <person name="Ryan C.M."/>
            <person name="Banfield J.F."/>
        </authorList>
    </citation>
    <scope>NUCLEOTIDE SEQUENCE [LARGE SCALE GENOMIC DNA]</scope>
</reference>
<dbReference type="PANTHER" id="PTHR11138">
    <property type="entry name" value="METHIONYL-TRNA FORMYLTRANSFERASE"/>
    <property type="match status" value="1"/>
</dbReference>
<gene>
    <name evidence="6" type="ORF">COX77_03990</name>
</gene>
<dbReference type="AlphaFoldDB" id="A0A2M7VDW6"/>
<dbReference type="Proteomes" id="UP000230405">
    <property type="component" value="Unassembled WGS sequence"/>
</dbReference>
<proteinExistence type="inferred from homology"/>
<keyword evidence="3" id="KW-0648">Protein biosynthesis</keyword>
<comment type="similarity">
    <text evidence="1">Belongs to the Fmt family.</text>
</comment>
<evidence type="ECO:0000256" key="3">
    <source>
        <dbReference type="ARBA" id="ARBA00022917"/>
    </source>
</evidence>
<accession>A0A2M7VDW6</accession>
<dbReference type="Pfam" id="PF00551">
    <property type="entry name" value="Formyl_trans_N"/>
    <property type="match status" value="1"/>
</dbReference>
<feature type="domain" description="Formyl transferase C-terminal" evidence="5">
    <location>
        <begin position="209"/>
        <end position="308"/>
    </location>
</feature>
<dbReference type="CDD" id="cd08704">
    <property type="entry name" value="Met_tRNA_FMT_C"/>
    <property type="match status" value="1"/>
</dbReference>
<dbReference type="EMBL" id="PFPO01000073">
    <property type="protein sequence ID" value="PIZ98661.1"/>
    <property type="molecule type" value="Genomic_DNA"/>
</dbReference>
<dbReference type="SUPFAM" id="SSF53328">
    <property type="entry name" value="Formyltransferase"/>
    <property type="match status" value="1"/>
</dbReference>
<evidence type="ECO:0000313" key="7">
    <source>
        <dbReference type="Proteomes" id="UP000230405"/>
    </source>
</evidence>
<dbReference type="SUPFAM" id="SSF50486">
    <property type="entry name" value="FMT C-terminal domain-like"/>
    <property type="match status" value="1"/>
</dbReference>
<dbReference type="InterPro" id="IPR044135">
    <property type="entry name" value="Met-tRNA-FMT_C"/>
</dbReference>
<keyword evidence="2" id="KW-0808">Transferase</keyword>
<sequence length="321" mass="36196">MALSPNKTKIIFFSSDHHTWPVLRYLAQNVNYDVLLITKNEKPIGRNQVMSANNLALEADKNNISTVAVSSIDQELNNKIADFQPAIIFVYSFGLIFPTWFITTYGDKTINIHPSDLPKYRGSSPLQAALLKGDKKTAVSFIKLANDVDAGDVLCKYPLIIQSTDQYLTLSQSVNQSIIQQIDNFINQYLNHKLTASTQGLVGLSKTRKINKQNGLIDWQLAAVAIFNKWRAYYYWPEIYTYWQNSKLILKEIALATDQNQIAHIGQIYQSANKQICVQCGVGSIIILQIQLAGKKQMPIELFINGQRTFIDSSLANPFSQ</sequence>
<dbReference type="InterPro" id="IPR036477">
    <property type="entry name" value="Formyl_transf_N_sf"/>
</dbReference>
<dbReference type="InterPro" id="IPR011034">
    <property type="entry name" value="Formyl_transferase-like_C_sf"/>
</dbReference>
<evidence type="ECO:0000259" key="4">
    <source>
        <dbReference type="Pfam" id="PF00551"/>
    </source>
</evidence>
<name>A0A2M7VDW6_9BACT</name>
<evidence type="ECO:0000256" key="1">
    <source>
        <dbReference type="ARBA" id="ARBA00010699"/>
    </source>
</evidence>
<dbReference type="Pfam" id="PF02911">
    <property type="entry name" value="Formyl_trans_C"/>
    <property type="match status" value="1"/>
</dbReference>
<dbReference type="InterPro" id="IPR002376">
    <property type="entry name" value="Formyl_transf_N"/>
</dbReference>
<organism evidence="6 7">
    <name type="scientific">Candidatus Komeilibacteria bacterium CG_4_10_14_0_2_um_filter_37_10</name>
    <dbReference type="NCBI Taxonomy" id="1974470"/>
    <lineage>
        <taxon>Bacteria</taxon>
        <taxon>Candidatus Komeiliibacteriota</taxon>
    </lineage>
</organism>
<dbReference type="InterPro" id="IPR005793">
    <property type="entry name" value="Formyl_trans_C"/>
</dbReference>
<evidence type="ECO:0000256" key="2">
    <source>
        <dbReference type="ARBA" id="ARBA00022679"/>
    </source>
</evidence>